<evidence type="ECO:0000313" key="1">
    <source>
        <dbReference type="EMBL" id="CAF1019279.1"/>
    </source>
</evidence>
<keyword evidence="2" id="KW-1185">Reference proteome</keyword>
<comment type="caution">
    <text evidence="1">The sequence shown here is derived from an EMBL/GenBank/DDBJ whole genome shotgun (WGS) entry which is preliminary data.</text>
</comment>
<sequence>MLSNFASALSMNSNTWFCLASDVFIDTTPKKIKYEEKILKKKNSFEKELEKEPEPNLILNYNTFSNENDEQKQMEITDEYLNDLENTRNLYPIPQSLENLLFEENDFQLEKKSLYENSFLTENEACFMLLA</sequence>
<dbReference type="AlphaFoldDB" id="A0A814I7U0"/>
<reference evidence="1" key="1">
    <citation type="submission" date="2021-02" db="EMBL/GenBank/DDBJ databases">
        <authorList>
            <person name="Nowell W R."/>
        </authorList>
    </citation>
    <scope>NUCLEOTIDE SEQUENCE</scope>
    <source>
        <strain evidence="1">Ploen Becks lab</strain>
    </source>
</reference>
<protein>
    <submittedName>
        <fullName evidence="1">Uncharacterized protein</fullName>
    </submittedName>
</protein>
<proteinExistence type="predicted"/>
<dbReference type="Proteomes" id="UP000663879">
    <property type="component" value="Unassembled WGS sequence"/>
</dbReference>
<organism evidence="1 2">
    <name type="scientific">Brachionus calyciflorus</name>
    <dbReference type="NCBI Taxonomy" id="104777"/>
    <lineage>
        <taxon>Eukaryota</taxon>
        <taxon>Metazoa</taxon>
        <taxon>Spiralia</taxon>
        <taxon>Gnathifera</taxon>
        <taxon>Rotifera</taxon>
        <taxon>Eurotatoria</taxon>
        <taxon>Monogononta</taxon>
        <taxon>Pseudotrocha</taxon>
        <taxon>Ploima</taxon>
        <taxon>Brachionidae</taxon>
        <taxon>Brachionus</taxon>
    </lineage>
</organism>
<dbReference type="EMBL" id="CAJNOC010004375">
    <property type="protein sequence ID" value="CAF1019279.1"/>
    <property type="molecule type" value="Genomic_DNA"/>
</dbReference>
<accession>A0A814I7U0</accession>
<evidence type="ECO:0000313" key="2">
    <source>
        <dbReference type="Proteomes" id="UP000663879"/>
    </source>
</evidence>
<gene>
    <name evidence="1" type="ORF">OXX778_LOCUS17295</name>
</gene>
<name>A0A814I7U0_9BILA</name>